<dbReference type="AlphaFoldDB" id="A0A1H5LHD6"/>
<dbReference type="EMBL" id="FNSC01000002">
    <property type="protein sequence ID" value="SEE75608.1"/>
    <property type="molecule type" value="Genomic_DNA"/>
</dbReference>
<organism evidence="1 2">
    <name type="scientific">Pseudomonas anguilliseptica</name>
    <dbReference type="NCBI Taxonomy" id="53406"/>
    <lineage>
        <taxon>Bacteria</taxon>
        <taxon>Pseudomonadati</taxon>
        <taxon>Pseudomonadota</taxon>
        <taxon>Gammaproteobacteria</taxon>
        <taxon>Pseudomonadales</taxon>
        <taxon>Pseudomonadaceae</taxon>
        <taxon>Pseudomonas</taxon>
    </lineage>
</organism>
<sequence>MLLSRLRAAFYYLTFYCLQMDCFCDLLTKSLVILNKRQRIVLL</sequence>
<name>A0A1H5LHD6_PSEAG</name>
<protein>
    <submittedName>
        <fullName evidence="1">Uncharacterized protein</fullName>
    </submittedName>
</protein>
<evidence type="ECO:0000313" key="1">
    <source>
        <dbReference type="EMBL" id="SEE75608.1"/>
    </source>
</evidence>
<dbReference type="Proteomes" id="UP000242849">
    <property type="component" value="Unassembled WGS sequence"/>
</dbReference>
<accession>A0A1H5LHD6</accession>
<keyword evidence="2" id="KW-1185">Reference proteome</keyword>
<proteinExistence type="predicted"/>
<evidence type="ECO:0000313" key="2">
    <source>
        <dbReference type="Proteomes" id="UP000242849"/>
    </source>
</evidence>
<reference evidence="2" key="1">
    <citation type="submission" date="2016-10" db="EMBL/GenBank/DDBJ databases">
        <authorList>
            <person name="Varghese N."/>
            <person name="Submissions S."/>
        </authorList>
    </citation>
    <scope>NUCLEOTIDE SEQUENCE [LARGE SCALE GENOMIC DNA]</scope>
    <source>
        <strain evidence="2">DSM 12111</strain>
    </source>
</reference>
<gene>
    <name evidence="1" type="ORF">SAMN05421553_5017</name>
</gene>